<feature type="region of interest" description="Disordered" evidence="1">
    <location>
        <begin position="435"/>
        <end position="469"/>
    </location>
</feature>
<dbReference type="Pfam" id="PF08550">
    <property type="entry name" value="GATA_AreA"/>
    <property type="match status" value="1"/>
</dbReference>
<keyword evidence="4" id="KW-1185">Reference proteome</keyword>
<dbReference type="PANTHER" id="PTHR28051">
    <property type="entry name" value="PROTEIN MTL1-RELATED"/>
    <property type="match status" value="1"/>
</dbReference>
<sequence>MATVLPSANSGSEGLRRSSSAGGLRRNNSSTRSLNLLNASSTPSSAKLARYADYAENKKPVKSKSNRSSRKATPSASSEEQSPSPDSAKRRDTEQQSTRTANKFPLALHVFDVTERRDDEQVQAPPSSPDSSSPPSVSSPSDEHPAASPPIIHLSGDDMAIKDLPTSHVDYLSYSWKIEEVSASWRHVVSDRYTYGQSRRLENASWRAWWKQLNGLRSLPPEHLNWLKENDTTWLYGPKQNAGPWVVPYEQVRVKISQSAINLNKRPILKKRTLSQAILQCSISNSSLVRQAATVVQAQQARPLSNGRRASDFARTTSFITLGKSYNDVTDYFSSSSTSGLQTPSELGERKHISFNDQVEQYVAIELKDPNGVPERQPYSPLAHELPDDEDVLVMRYSRRRIPPRKPKKKSTEGPVMIAKVEPTTLNDGKMIQESMDSQSHSLSRNRFRGQLSPSPSSETLRPTDPSKNYLIRSESDEELSDLLNSVTFDAFADGYSMENAGPIDEEHMLQTAHDEADHARGMRRTPSGMLMPDDDSQNGSQTGGVVGAIIDGMNTARDIATVVWNVGWRR</sequence>
<feature type="compositionally biased region" description="Basic residues" evidence="1">
    <location>
        <begin position="60"/>
        <end position="70"/>
    </location>
</feature>
<dbReference type="InterPro" id="IPR052292">
    <property type="entry name" value="Glucose_repression_reg"/>
</dbReference>
<feature type="compositionally biased region" description="Polar residues" evidence="1">
    <location>
        <begin position="435"/>
        <end position="445"/>
    </location>
</feature>
<dbReference type="GO" id="GO:0007039">
    <property type="term" value="P:protein catabolic process in the vacuole"/>
    <property type="evidence" value="ECO:0007669"/>
    <property type="project" value="TreeGrafter"/>
</dbReference>
<accession>A0A6A6UV69</accession>
<reference evidence="3" key="1">
    <citation type="journal article" date="2020" name="Stud. Mycol.">
        <title>101 Dothideomycetes genomes: a test case for predicting lifestyles and emergence of pathogens.</title>
        <authorList>
            <person name="Haridas S."/>
            <person name="Albert R."/>
            <person name="Binder M."/>
            <person name="Bloem J."/>
            <person name="Labutti K."/>
            <person name="Salamov A."/>
            <person name="Andreopoulos B."/>
            <person name="Baker S."/>
            <person name="Barry K."/>
            <person name="Bills G."/>
            <person name="Bluhm B."/>
            <person name="Cannon C."/>
            <person name="Castanera R."/>
            <person name="Culley D."/>
            <person name="Daum C."/>
            <person name="Ezra D."/>
            <person name="Gonzalez J."/>
            <person name="Henrissat B."/>
            <person name="Kuo A."/>
            <person name="Liang C."/>
            <person name="Lipzen A."/>
            <person name="Lutzoni F."/>
            <person name="Magnuson J."/>
            <person name="Mondo S."/>
            <person name="Nolan M."/>
            <person name="Ohm R."/>
            <person name="Pangilinan J."/>
            <person name="Park H.-J."/>
            <person name="Ramirez L."/>
            <person name="Alfaro M."/>
            <person name="Sun H."/>
            <person name="Tritt A."/>
            <person name="Yoshinaga Y."/>
            <person name="Zwiers L.-H."/>
            <person name="Turgeon B."/>
            <person name="Goodwin S."/>
            <person name="Spatafora J."/>
            <person name="Crous P."/>
            <person name="Grigoriev I."/>
        </authorList>
    </citation>
    <scope>NUCLEOTIDE SEQUENCE</scope>
    <source>
        <strain evidence="3">CBS 115976</strain>
    </source>
</reference>
<evidence type="ECO:0000259" key="2">
    <source>
        <dbReference type="Pfam" id="PF08550"/>
    </source>
</evidence>
<evidence type="ECO:0000313" key="3">
    <source>
        <dbReference type="EMBL" id="KAF2675331.1"/>
    </source>
</evidence>
<name>A0A6A6UV69_9PEZI</name>
<feature type="compositionally biased region" description="Low complexity" evidence="1">
    <location>
        <begin position="9"/>
        <end position="42"/>
    </location>
</feature>
<feature type="compositionally biased region" description="Low complexity" evidence="1">
    <location>
        <begin position="74"/>
        <end position="86"/>
    </location>
</feature>
<protein>
    <recommendedName>
        <fullName evidence="2">Nitrogen regulatory protein areA GATA-like domain-containing protein</fullName>
    </recommendedName>
</protein>
<feature type="domain" description="Nitrogen regulatory protein areA GATA-like" evidence="2">
    <location>
        <begin position="184"/>
        <end position="211"/>
    </location>
</feature>
<evidence type="ECO:0000256" key="1">
    <source>
        <dbReference type="SAM" id="MobiDB-lite"/>
    </source>
</evidence>
<dbReference type="AlphaFoldDB" id="A0A6A6UV69"/>
<dbReference type="GO" id="GO:0005773">
    <property type="term" value="C:vacuole"/>
    <property type="evidence" value="ECO:0007669"/>
    <property type="project" value="GOC"/>
</dbReference>
<feature type="region of interest" description="Disordered" evidence="1">
    <location>
        <begin position="1"/>
        <end position="154"/>
    </location>
</feature>
<dbReference type="OrthoDB" id="5563539at2759"/>
<proteinExistence type="predicted"/>
<feature type="compositionally biased region" description="Polar residues" evidence="1">
    <location>
        <begin position="452"/>
        <end position="461"/>
    </location>
</feature>
<feature type="compositionally biased region" description="Low complexity" evidence="1">
    <location>
        <begin position="129"/>
        <end position="140"/>
    </location>
</feature>
<organism evidence="3 4">
    <name type="scientific">Microthyrium microscopicum</name>
    <dbReference type="NCBI Taxonomy" id="703497"/>
    <lineage>
        <taxon>Eukaryota</taxon>
        <taxon>Fungi</taxon>
        <taxon>Dikarya</taxon>
        <taxon>Ascomycota</taxon>
        <taxon>Pezizomycotina</taxon>
        <taxon>Dothideomycetes</taxon>
        <taxon>Dothideomycetes incertae sedis</taxon>
        <taxon>Microthyriales</taxon>
        <taxon>Microthyriaceae</taxon>
        <taxon>Microthyrium</taxon>
    </lineage>
</organism>
<dbReference type="PANTHER" id="PTHR28051:SF1">
    <property type="entry name" value="PROTEIN MTL1-RELATED"/>
    <property type="match status" value="1"/>
</dbReference>
<gene>
    <name evidence="3" type="ORF">BT63DRAFT_409429</name>
</gene>
<dbReference type="Proteomes" id="UP000799302">
    <property type="component" value="Unassembled WGS sequence"/>
</dbReference>
<feature type="region of interest" description="Disordered" evidence="1">
    <location>
        <begin position="523"/>
        <end position="542"/>
    </location>
</feature>
<evidence type="ECO:0000313" key="4">
    <source>
        <dbReference type="Proteomes" id="UP000799302"/>
    </source>
</evidence>
<dbReference type="GO" id="GO:0042149">
    <property type="term" value="P:cellular response to glucose starvation"/>
    <property type="evidence" value="ECO:0007669"/>
    <property type="project" value="TreeGrafter"/>
</dbReference>
<dbReference type="EMBL" id="MU004230">
    <property type="protein sequence ID" value="KAF2675331.1"/>
    <property type="molecule type" value="Genomic_DNA"/>
</dbReference>
<dbReference type="InterPro" id="IPR013860">
    <property type="entry name" value="AreA_GATA"/>
</dbReference>